<evidence type="ECO:0000313" key="3">
    <source>
        <dbReference type="Proteomes" id="UP000569202"/>
    </source>
</evidence>
<dbReference type="EMBL" id="JABERL010000084">
    <property type="protein sequence ID" value="NNH79414.1"/>
    <property type="molecule type" value="Genomic_DNA"/>
</dbReference>
<dbReference type="RefSeq" id="WP_171541365.1">
    <property type="nucleotide sequence ID" value="NZ_JABERL010000084.1"/>
</dbReference>
<comment type="caution">
    <text evidence="2">The sequence shown here is derived from an EMBL/GenBank/DDBJ whole genome shotgun (WGS) entry which is preliminary data.</text>
</comment>
<keyword evidence="1" id="KW-0732">Signal</keyword>
<sequence>MKKFLTILTIMCSSSSFAGLPEMMKIYKNPSLAPNTEYCAVTNNNCKAFTALAKQWQSIPSSYRYKGEWNIKKDAADGDAYGLNKGFYLYTDRSNELSEGGEVYYDFSNPKKEAVYARGLAVLMYIEDKNGWTKD</sequence>
<evidence type="ECO:0000256" key="1">
    <source>
        <dbReference type="SAM" id="SignalP"/>
    </source>
</evidence>
<dbReference type="Proteomes" id="UP000569202">
    <property type="component" value="Unassembled WGS sequence"/>
</dbReference>
<name>A0A7Y2WCK2_9GAMM</name>
<feature type="chain" id="PRO_5031253636" evidence="1">
    <location>
        <begin position="19"/>
        <end position="135"/>
    </location>
</feature>
<evidence type="ECO:0000313" key="2">
    <source>
        <dbReference type="EMBL" id="NNH79414.1"/>
    </source>
</evidence>
<accession>A0A7Y2WCK2</accession>
<protein>
    <submittedName>
        <fullName evidence="2">Uncharacterized protein</fullName>
    </submittedName>
</protein>
<dbReference type="AlphaFoldDB" id="A0A7Y2WCK2"/>
<reference evidence="2 3" key="1">
    <citation type="submission" date="2020-04" db="EMBL/GenBank/DDBJ databases">
        <title>Acinetobacter Taxon 24.</title>
        <authorList>
            <person name="Nemec A."/>
            <person name="Radolfova-Krizova L."/>
            <person name="Higgins P.G."/>
            <person name="Spanelova P."/>
        </authorList>
    </citation>
    <scope>NUCLEOTIDE SEQUENCE [LARGE SCALE GENOMIC DNA]</scope>
    <source>
        <strain evidence="2 3">ANC 5380</strain>
    </source>
</reference>
<proteinExistence type="predicted"/>
<gene>
    <name evidence="2" type="ORF">HLH17_17630</name>
</gene>
<feature type="signal peptide" evidence="1">
    <location>
        <begin position="1"/>
        <end position="18"/>
    </location>
</feature>
<organism evidence="2 3">
    <name type="scientific">Acinetobacter terrae</name>
    <dbReference type="NCBI Taxonomy" id="2731247"/>
    <lineage>
        <taxon>Bacteria</taxon>
        <taxon>Pseudomonadati</taxon>
        <taxon>Pseudomonadota</taxon>
        <taxon>Gammaproteobacteria</taxon>
        <taxon>Moraxellales</taxon>
        <taxon>Moraxellaceae</taxon>
        <taxon>Acinetobacter</taxon>
        <taxon>Acinetobacter Taxon 24</taxon>
    </lineage>
</organism>